<reference evidence="1" key="1">
    <citation type="submission" date="2020-03" db="EMBL/GenBank/DDBJ databases">
        <title>The deep terrestrial virosphere.</title>
        <authorList>
            <person name="Holmfeldt K."/>
            <person name="Nilsson E."/>
            <person name="Simone D."/>
            <person name="Lopez-Fernandez M."/>
            <person name="Wu X."/>
            <person name="de Brujin I."/>
            <person name="Lundin D."/>
            <person name="Andersson A."/>
            <person name="Bertilsson S."/>
            <person name="Dopson M."/>
        </authorList>
    </citation>
    <scope>NUCLEOTIDE SEQUENCE</scope>
    <source>
        <strain evidence="1">TM448A02084</strain>
    </source>
</reference>
<dbReference type="EMBL" id="MT144257">
    <property type="protein sequence ID" value="QJA51371.1"/>
    <property type="molecule type" value="Genomic_DNA"/>
</dbReference>
<evidence type="ECO:0000313" key="1">
    <source>
        <dbReference type="EMBL" id="QJA51371.1"/>
    </source>
</evidence>
<proteinExistence type="predicted"/>
<name>A0A6H1ZVD5_9ZZZZ</name>
<accession>A0A6H1ZVD5</accession>
<protein>
    <submittedName>
        <fullName evidence="1">Uncharacterized protein</fullName>
    </submittedName>
</protein>
<gene>
    <name evidence="1" type="ORF">TM448A02084_0009</name>
</gene>
<sequence length="103" mass="11428">MTENKPDCYQCKWRRPLAGSAHSSCAHPNYAPAANDSLAQAMAIFASVGRTAPQQADCKLNVKGNPRGIRMGWFNWPWSFDPTWLISCDGFDPRVRGGKEGEQ</sequence>
<organism evidence="1">
    <name type="scientific">viral metagenome</name>
    <dbReference type="NCBI Taxonomy" id="1070528"/>
    <lineage>
        <taxon>unclassified sequences</taxon>
        <taxon>metagenomes</taxon>
        <taxon>organismal metagenomes</taxon>
    </lineage>
</organism>
<dbReference type="AlphaFoldDB" id="A0A6H1ZVD5"/>